<dbReference type="Gene3D" id="3.40.50.1820">
    <property type="entry name" value="alpha/beta hydrolase"/>
    <property type="match status" value="1"/>
</dbReference>
<dbReference type="InterPro" id="IPR005645">
    <property type="entry name" value="FSH-like_dom"/>
</dbReference>
<dbReference type="SUPFAM" id="SSF53474">
    <property type="entry name" value="alpha/beta-Hydrolases"/>
    <property type="match status" value="1"/>
</dbReference>
<dbReference type="Pfam" id="PF03959">
    <property type="entry name" value="FSH1"/>
    <property type="match status" value="1"/>
</dbReference>
<organism evidence="2">
    <name type="scientific">hydrothermal vent metagenome</name>
    <dbReference type="NCBI Taxonomy" id="652676"/>
    <lineage>
        <taxon>unclassified sequences</taxon>
        <taxon>metagenomes</taxon>
        <taxon>ecological metagenomes</taxon>
    </lineage>
</organism>
<dbReference type="AlphaFoldDB" id="A0A3B1DNR0"/>
<gene>
    <name evidence="2" type="ORF">MNBD_PLANCTO02-2151</name>
</gene>
<dbReference type="GO" id="GO:0016787">
    <property type="term" value="F:hydrolase activity"/>
    <property type="evidence" value="ECO:0007669"/>
    <property type="project" value="UniProtKB-KW"/>
</dbReference>
<evidence type="ECO:0000313" key="2">
    <source>
        <dbReference type="EMBL" id="VAX42412.1"/>
    </source>
</evidence>
<keyword evidence="2" id="KW-0378">Hydrolase</keyword>
<dbReference type="EMBL" id="UOGL01000654">
    <property type="protein sequence ID" value="VAX42412.1"/>
    <property type="molecule type" value="Genomic_DNA"/>
</dbReference>
<sequence length="230" mass="25472">MPEPYTIIQENVSITGSLGTLEGILTYPDNMEPKQAILIVGPHPMLGGDFNNNIIAHLAERLTSPAAVTLRFNYRGVGQSAGKPIVSTDNISQFWATSKIDAEAGFAEDVEVVGTFLADAFGKVDSVIGYSFGACLASQWAMKQTALRYLTMIAPTIDQHDYTHLQSLDLPKLIISSKDDFAVPTEKLRDIYTQWQEPKQLVIEQTDNHFFRGYEEWLAEKIIAFQAGAE</sequence>
<reference evidence="2" key="1">
    <citation type="submission" date="2018-06" db="EMBL/GenBank/DDBJ databases">
        <authorList>
            <person name="Zhirakovskaya E."/>
        </authorList>
    </citation>
    <scope>NUCLEOTIDE SEQUENCE</scope>
</reference>
<dbReference type="PANTHER" id="PTHR42103:SF2">
    <property type="entry name" value="AB HYDROLASE-1 DOMAIN-CONTAINING PROTEIN"/>
    <property type="match status" value="1"/>
</dbReference>
<evidence type="ECO:0000259" key="1">
    <source>
        <dbReference type="Pfam" id="PF03959"/>
    </source>
</evidence>
<accession>A0A3B1DNR0</accession>
<name>A0A3B1DNR0_9ZZZZ</name>
<proteinExistence type="predicted"/>
<protein>
    <submittedName>
        <fullName evidence="2">Hydrolase PA4440, alpha/beta fold family</fullName>
    </submittedName>
</protein>
<dbReference type="InterPro" id="IPR029058">
    <property type="entry name" value="AB_hydrolase_fold"/>
</dbReference>
<dbReference type="PANTHER" id="PTHR42103">
    <property type="entry name" value="ALPHA/BETA-HYDROLASES SUPERFAMILY PROTEIN"/>
    <property type="match status" value="1"/>
</dbReference>
<feature type="domain" description="Serine hydrolase" evidence="1">
    <location>
        <begin position="89"/>
        <end position="211"/>
    </location>
</feature>